<evidence type="ECO:0000256" key="1">
    <source>
        <dbReference type="SAM" id="SignalP"/>
    </source>
</evidence>
<feature type="signal peptide" evidence="1">
    <location>
        <begin position="1"/>
        <end position="27"/>
    </location>
</feature>
<keyword evidence="1" id="KW-0732">Signal</keyword>
<dbReference type="Proteomes" id="UP000243374">
    <property type="component" value="Unassembled WGS sequence"/>
</dbReference>
<dbReference type="RefSeq" id="WP_074840699.1">
    <property type="nucleotide sequence ID" value="NZ_CP047056.1"/>
</dbReference>
<accession>A0A662Z981</accession>
<dbReference type="EMBL" id="FOSF01000024">
    <property type="protein sequence ID" value="SFK09714.1"/>
    <property type="molecule type" value="Genomic_DNA"/>
</dbReference>
<dbReference type="AlphaFoldDB" id="A0A662Z981"/>
<keyword evidence="3" id="KW-1185">Reference proteome</keyword>
<sequence>MVNMPRFLISIFCLFCLGCFFVSPVTADEKKTQDLPKIKVTMLLEHDGFLAWYAKENGWDKKLGFEIDLKICNTSGVEIIEQHNLNPKAWNVTAVSSTPLISASNNSSFEIIGLANDESTSNMVFVRADSEILKHKGWNADFPNVYGSPETISGQTFYVKRMTSGEYTLAKWLDIFDLDFSDIVVIDKPGVDSLEAMDRGTGEGMALWSPDTFDAERQGYRAVTSARMAEAEIPLMLIADKDFAAQNEELVSKFLATYLMAVNAHEDGYKKLVKAYQKFLKTYTGKVYPEEFCLFDLRNHTVFDIDKQLGLFATKGHRKSIINKLERNITSSMILYLNEDIRNNNCSIQKLKTPRNITDKYLIKAKSYLIKLKN</sequence>
<protein>
    <submittedName>
        <fullName evidence="2">Sulfonate transport system substrate-binding protein</fullName>
    </submittedName>
</protein>
<name>A0A662Z981_9GAMM</name>
<organism evidence="2 3">
    <name type="scientific">Succinivibrio dextrinosolvens</name>
    <dbReference type="NCBI Taxonomy" id="83771"/>
    <lineage>
        <taxon>Bacteria</taxon>
        <taxon>Pseudomonadati</taxon>
        <taxon>Pseudomonadota</taxon>
        <taxon>Gammaproteobacteria</taxon>
        <taxon>Aeromonadales</taxon>
        <taxon>Succinivibrionaceae</taxon>
        <taxon>Succinivibrio</taxon>
    </lineage>
</organism>
<dbReference type="SUPFAM" id="SSF53850">
    <property type="entry name" value="Periplasmic binding protein-like II"/>
    <property type="match status" value="1"/>
</dbReference>
<proteinExistence type="predicted"/>
<dbReference type="Gene3D" id="3.40.190.10">
    <property type="entry name" value="Periplasmic binding protein-like II"/>
    <property type="match status" value="2"/>
</dbReference>
<evidence type="ECO:0000313" key="3">
    <source>
        <dbReference type="Proteomes" id="UP000243374"/>
    </source>
</evidence>
<dbReference type="PANTHER" id="PTHR30024">
    <property type="entry name" value="ALIPHATIC SULFONATES-BINDING PROTEIN-RELATED"/>
    <property type="match status" value="1"/>
</dbReference>
<feature type="chain" id="PRO_5024912127" evidence="1">
    <location>
        <begin position="28"/>
        <end position="374"/>
    </location>
</feature>
<dbReference type="OrthoDB" id="5292144at2"/>
<evidence type="ECO:0000313" key="2">
    <source>
        <dbReference type="EMBL" id="SFK09714.1"/>
    </source>
</evidence>
<gene>
    <name evidence="2" type="ORF">SAMN04487865_102416</name>
</gene>
<reference evidence="2 3" key="1">
    <citation type="submission" date="2016-10" db="EMBL/GenBank/DDBJ databases">
        <authorList>
            <person name="Varghese N."/>
            <person name="Submissions S."/>
        </authorList>
    </citation>
    <scope>NUCLEOTIDE SEQUENCE [LARGE SCALE GENOMIC DNA]</scope>
    <source>
        <strain evidence="2 3">22B</strain>
    </source>
</reference>